<keyword evidence="12" id="KW-1185">Reference proteome</keyword>
<dbReference type="PROSITE" id="PS00108">
    <property type="entry name" value="PROTEIN_KINASE_ST"/>
    <property type="match status" value="1"/>
</dbReference>
<dbReference type="Pfam" id="PF00069">
    <property type="entry name" value="Pkinase"/>
    <property type="match status" value="1"/>
</dbReference>
<dbReference type="PANTHER" id="PTHR43289">
    <property type="entry name" value="MITOGEN-ACTIVATED PROTEIN KINASE KINASE KINASE 20-RELATED"/>
    <property type="match status" value="1"/>
</dbReference>
<name>A0A931APJ0_9ACTN</name>
<dbReference type="Gene3D" id="3.30.200.20">
    <property type="entry name" value="Phosphorylase Kinase, domain 1"/>
    <property type="match status" value="1"/>
</dbReference>
<dbReference type="InterPro" id="IPR008271">
    <property type="entry name" value="Ser/Thr_kinase_AS"/>
</dbReference>
<evidence type="ECO:0000256" key="5">
    <source>
        <dbReference type="ARBA" id="ARBA00022777"/>
    </source>
</evidence>
<accession>A0A931APJ0</accession>
<dbReference type="SMART" id="SM00220">
    <property type="entry name" value="S_TKc"/>
    <property type="match status" value="1"/>
</dbReference>
<dbReference type="EC" id="2.7.11.1" evidence="1"/>
<keyword evidence="9" id="KW-0812">Transmembrane</keyword>
<evidence type="ECO:0000256" key="6">
    <source>
        <dbReference type="ARBA" id="ARBA00022840"/>
    </source>
</evidence>
<dbReference type="GO" id="GO:0005524">
    <property type="term" value="F:ATP binding"/>
    <property type="evidence" value="ECO:0007669"/>
    <property type="project" value="UniProtKB-UniRule"/>
</dbReference>
<evidence type="ECO:0000259" key="10">
    <source>
        <dbReference type="PROSITE" id="PS50011"/>
    </source>
</evidence>
<keyword evidence="2" id="KW-0723">Serine/threonine-protein kinase</keyword>
<dbReference type="InterPro" id="IPR000719">
    <property type="entry name" value="Prot_kinase_dom"/>
</dbReference>
<dbReference type="InterPro" id="IPR017441">
    <property type="entry name" value="Protein_kinase_ATP_BS"/>
</dbReference>
<dbReference type="CDD" id="cd14014">
    <property type="entry name" value="STKc_PknB_like"/>
    <property type="match status" value="1"/>
</dbReference>
<evidence type="ECO:0000256" key="8">
    <source>
        <dbReference type="SAM" id="MobiDB-lite"/>
    </source>
</evidence>
<keyword evidence="3" id="KW-0808">Transferase</keyword>
<dbReference type="PANTHER" id="PTHR43289:SF6">
    <property type="entry name" value="SERINE_THREONINE-PROTEIN KINASE NEKL-3"/>
    <property type="match status" value="1"/>
</dbReference>
<dbReference type="EMBL" id="JADOGI010000355">
    <property type="protein sequence ID" value="MBF8194080.1"/>
    <property type="molecule type" value="Genomic_DNA"/>
</dbReference>
<feature type="compositionally biased region" description="Low complexity" evidence="8">
    <location>
        <begin position="457"/>
        <end position="507"/>
    </location>
</feature>
<dbReference type="PROSITE" id="PS00107">
    <property type="entry name" value="PROTEIN_KINASE_ATP"/>
    <property type="match status" value="1"/>
</dbReference>
<evidence type="ECO:0000256" key="9">
    <source>
        <dbReference type="SAM" id="Phobius"/>
    </source>
</evidence>
<dbReference type="AlphaFoldDB" id="A0A931APJ0"/>
<proteinExistence type="predicted"/>
<organism evidence="11 12">
    <name type="scientific">Nonomuraea cypriaca</name>
    <dbReference type="NCBI Taxonomy" id="1187855"/>
    <lineage>
        <taxon>Bacteria</taxon>
        <taxon>Bacillati</taxon>
        <taxon>Actinomycetota</taxon>
        <taxon>Actinomycetes</taxon>
        <taxon>Streptosporangiales</taxon>
        <taxon>Streptosporangiaceae</taxon>
        <taxon>Nonomuraea</taxon>
    </lineage>
</organism>
<keyword evidence="9" id="KW-0472">Membrane</keyword>
<comment type="caution">
    <text evidence="11">The sequence shown here is derived from an EMBL/GenBank/DDBJ whole genome shotgun (WGS) entry which is preliminary data.</text>
</comment>
<evidence type="ECO:0000313" key="11">
    <source>
        <dbReference type="EMBL" id="MBF8194080.1"/>
    </source>
</evidence>
<feature type="transmembrane region" description="Helical" evidence="9">
    <location>
        <begin position="426"/>
        <end position="449"/>
    </location>
</feature>
<evidence type="ECO:0000256" key="7">
    <source>
        <dbReference type="PROSITE-ProRule" id="PRU10141"/>
    </source>
</evidence>
<dbReference type="RefSeq" id="WP_195902919.1">
    <property type="nucleotide sequence ID" value="NZ_JADOGI010000355.1"/>
</dbReference>
<dbReference type="SUPFAM" id="SSF56112">
    <property type="entry name" value="Protein kinase-like (PK-like)"/>
    <property type="match status" value="1"/>
</dbReference>
<feature type="compositionally biased region" description="Gly residues" evidence="8">
    <location>
        <begin position="325"/>
        <end position="372"/>
    </location>
</feature>
<keyword evidence="5 11" id="KW-0418">Kinase</keyword>
<evidence type="ECO:0000256" key="2">
    <source>
        <dbReference type="ARBA" id="ARBA00022527"/>
    </source>
</evidence>
<keyword evidence="6 7" id="KW-0067">ATP-binding</keyword>
<feature type="region of interest" description="Disordered" evidence="8">
    <location>
        <begin position="271"/>
        <end position="419"/>
    </location>
</feature>
<dbReference type="InterPro" id="IPR011009">
    <property type="entry name" value="Kinase-like_dom_sf"/>
</dbReference>
<sequence length="654" mass="69189">MERQVGNRYRLIEPLGEGGMGVVWRAYDELLDRTVAIKEVRYSGIGDARRAELNRRTIREARAAGRLDHPSVVVIHDVVEEDGRPWIVMQLVRSRSLAEVVGETGPLRVGQVAVIGDRLLDALRAAHATGVLHRDVKPENVLLADDGRVVLTDFGIASLEAEAGLTATGGLVGTPAYMPPERLNGEPAGPESDLWSLGATLYTALEGEPPFKRDSWAATVAAVLRDAPRPPARAGALEPVIMGLLRRHPADRMPAAQAAALLYEIVTGRHQTPPVGAAHPATGPDDRTPGGPRRATGSGRQAPGGGPQAPGSERHGPVGENTGSGPHGYGGEDTGGRPHGYGGEDTGGRPHGYGGEDTGGGSATPGGDGTGGPHTTHWEGRATGPRGTGGGPQAAGARPQATGGGLREGKGGPQRTVPRRARRGRAWWIGVPAAVAAVAVLGAGGVLLLDRWTIASPTDGPGPTTAPTSRPTEPTTQPTSEPTSPGEPTEEPTTGEPTATSGPAPAGWRPFTSSAGRFSIALPGRWQAKKTPGRNSISITGPDTPGALLVEWTVPDIPWDDPRRHWIALEKEIRAKGEFRQYTRVGITSTAYLGLEAADWEFTRLRGGTLIHVINRGFHTADGRPYALYWETTDARWARDRHYFETFAKTFRPR</sequence>
<gene>
    <name evidence="11" type="ORF">ITP53_52115</name>
</gene>
<dbReference type="Proteomes" id="UP000605361">
    <property type="component" value="Unassembled WGS sequence"/>
</dbReference>
<evidence type="ECO:0000313" key="12">
    <source>
        <dbReference type="Proteomes" id="UP000605361"/>
    </source>
</evidence>
<evidence type="ECO:0000256" key="3">
    <source>
        <dbReference type="ARBA" id="ARBA00022679"/>
    </source>
</evidence>
<evidence type="ECO:0000256" key="1">
    <source>
        <dbReference type="ARBA" id="ARBA00012513"/>
    </source>
</evidence>
<protein>
    <recommendedName>
        <fullName evidence="1">non-specific serine/threonine protein kinase</fullName>
        <ecNumber evidence="1">2.7.11.1</ecNumber>
    </recommendedName>
</protein>
<dbReference type="GO" id="GO:0004674">
    <property type="term" value="F:protein serine/threonine kinase activity"/>
    <property type="evidence" value="ECO:0007669"/>
    <property type="project" value="UniProtKB-KW"/>
</dbReference>
<evidence type="ECO:0000256" key="4">
    <source>
        <dbReference type="ARBA" id="ARBA00022741"/>
    </source>
</evidence>
<feature type="domain" description="Protein kinase" evidence="10">
    <location>
        <begin position="9"/>
        <end position="266"/>
    </location>
</feature>
<feature type="binding site" evidence="7">
    <location>
        <position position="38"/>
    </location>
    <ligand>
        <name>ATP</name>
        <dbReference type="ChEBI" id="CHEBI:30616"/>
    </ligand>
</feature>
<feature type="region of interest" description="Disordered" evidence="8">
    <location>
        <begin position="457"/>
        <end position="513"/>
    </location>
</feature>
<dbReference type="Gene3D" id="1.10.510.10">
    <property type="entry name" value="Transferase(Phosphotransferase) domain 1"/>
    <property type="match status" value="1"/>
</dbReference>
<dbReference type="PROSITE" id="PS50011">
    <property type="entry name" value="PROTEIN_KINASE_DOM"/>
    <property type="match status" value="1"/>
</dbReference>
<keyword evidence="9" id="KW-1133">Transmembrane helix</keyword>
<reference evidence="11" key="1">
    <citation type="submission" date="2020-11" db="EMBL/GenBank/DDBJ databases">
        <title>Whole-genome analyses of Nonomuraea sp. K274.</title>
        <authorList>
            <person name="Veyisoglu A."/>
        </authorList>
    </citation>
    <scope>NUCLEOTIDE SEQUENCE</scope>
    <source>
        <strain evidence="11">K274</strain>
    </source>
</reference>
<keyword evidence="4 7" id="KW-0547">Nucleotide-binding</keyword>